<dbReference type="GO" id="GO:0004653">
    <property type="term" value="F:polypeptide N-acetylgalactosaminyltransferase activity"/>
    <property type="evidence" value="ECO:0007669"/>
    <property type="project" value="TreeGrafter"/>
</dbReference>
<proteinExistence type="predicted"/>
<dbReference type="OrthoDB" id="416652at2759"/>
<keyword evidence="5" id="KW-1185">Reference proteome</keyword>
<dbReference type="SUPFAM" id="SSF53448">
    <property type="entry name" value="Nucleotide-diphospho-sugar transferases"/>
    <property type="match status" value="1"/>
</dbReference>
<organism evidence="4 5">
    <name type="scientific">Cryptotermes secundus</name>
    <dbReference type="NCBI Taxonomy" id="105785"/>
    <lineage>
        <taxon>Eukaryota</taxon>
        <taxon>Metazoa</taxon>
        <taxon>Ecdysozoa</taxon>
        <taxon>Arthropoda</taxon>
        <taxon>Hexapoda</taxon>
        <taxon>Insecta</taxon>
        <taxon>Pterygota</taxon>
        <taxon>Neoptera</taxon>
        <taxon>Polyneoptera</taxon>
        <taxon>Dictyoptera</taxon>
        <taxon>Blattodea</taxon>
        <taxon>Blattoidea</taxon>
        <taxon>Termitoidae</taxon>
        <taxon>Kalotermitidae</taxon>
        <taxon>Cryptotermitinae</taxon>
        <taxon>Cryptotermes</taxon>
    </lineage>
</organism>
<comment type="caution">
    <text evidence="4">The sequence shown here is derived from an EMBL/GenBank/DDBJ whole genome shotgun (WGS) entry which is preliminary data.</text>
</comment>
<dbReference type="InterPro" id="IPR029044">
    <property type="entry name" value="Nucleotide-diphossugar_trans"/>
</dbReference>
<feature type="coiled-coil region" evidence="2">
    <location>
        <begin position="39"/>
        <end position="66"/>
    </location>
</feature>
<evidence type="ECO:0000259" key="3">
    <source>
        <dbReference type="Pfam" id="PF00535"/>
    </source>
</evidence>
<feature type="domain" description="Glycosyltransferase 2-like" evidence="3">
    <location>
        <begin position="160"/>
        <end position="295"/>
    </location>
</feature>
<protein>
    <recommendedName>
        <fullName evidence="3">Glycosyltransferase 2-like domain-containing protein</fullName>
    </recommendedName>
</protein>
<dbReference type="PANTHER" id="PTHR11675:SF43">
    <property type="entry name" value="POLYPEPTIDE N-ACETYLGALACTOSAMINYLTRANSFERASE 1"/>
    <property type="match status" value="1"/>
</dbReference>
<evidence type="ECO:0000313" key="5">
    <source>
        <dbReference type="Proteomes" id="UP000235965"/>
    </source>
</evidence>
<sequence>MQFKRTCRFFVNRRVAFLIICVSVTLLVLSIRRPENSLADEEEAEVVIINRRVQKLRKELQRQASQALLGSELRSMPSNIEDQYEAEIRDDELMKVPRLGDNGVAVILQGEEAKQAEKLMEVEAFNIVLSDKIPFSRKLPDARNPKCKDLTYDSDLPSASVVIVFTNEAWSSLIRTVHSVLNGSPTHLLKEIVLVDDCSDRRELQGRLDYYLRTRLPSKVRLLRLTERTGLIRARLAGARSAVGSVLVFLDAHCEVVQNWLEPLLQRIKEKRTAVLVPIIDVIDDKTFEYMYSKSSLDFFQVCCRLVGSHGADTLHGWLFPKQKRPDEVLPLHQPGPPRWQGVSLPSSATISGRSAHTIHKWMSGVVRTWKCHSECGSVGAPWKPSPALVWGTSSVAFTHTRSQEVRIPMG</sequence>
<evidence type="ECO:0000313" key="4">
    <source>
        <dbReference type="EMBL" id="PNF39500.1"/>
    </source>
</evidence>
<dbReference type="PANTHER" id="PTHR11675">
    <property type="entry name" value="N-ACETYLGALACTOSAMINYLTRANSFERASE"/>
    <property type="match status" value="1"/>
</dbReference>
<dbReference type="EMBL" id="NEVH01004413">
    <property type="protein sequence ID" value="PNF39500.1"/>
    <property type="molecule type" value="Genomic_DNA"/>
</dbReference>
<dbReference type="Gene3D" id="3.90.550.10">
    <property type="entry name" value="Spore Coat Polysaccharide Biosynthesis Protein SpsA, Chain A"/>
    <property type="match status" value="1"/>
</dbReference>
<dbReference type="InterPro" id="IPR001173">
    <property type="entry name" value="Glyco_trans_2-like"/>
</dbReference>
<evidence type="ECO:0000256" key="1">
    <source>
        <dbReference type="ARBA" id="ARBA00023157"/>
    </source>
</evidence>
<gene>
    <name evidence="4" type="ORF">B7P43_G11038</name>
</gene>
<keyword evidence="2" id="KW-0175">Coiled coil</keyword>
<dbReference type="AlphaFoldDB" id="A0A2J7RFA9"/>
<accession>A0A2J7RFA9</accession>
<reference evidence="4 5" key="1">
    <citation type="submission" date="2017-12" db="EMBL/GenBank/DDBJ databases">
        <title>Hemimetabolous genomes reveal molecular basis of termite eusociality.</title>
        <authorList>
            <person name="Harrison M.C."/>
            <person name="Jongepier E."/>
            <person name="Robertson H.M."/>
            <person name="Arning N."/>
            <person name="Bitard-Feildel T."/>
            <person name="Chao H."/>
            <person name="Childers C.P."/>
            <person name="Dinh H."/>
            <person name="Doddapaneni H."/>
            <person name="Dugan S."/>
            <person name="Gowin J."/>
            <person name="Greiner C."/>
            <person name="Han Y."/>
            <person name="Hu H."/>
            <person name="Hughes D.S.T."/>
            <person name="Huylmans A.-K."/>
            <person name="Kemena C."/>
            <person name="Kremer L.P.M."/>
            <person name="Lee S.L."/>
            <person name="Lopez-Ezquerra A."/>
            <person name="Mallet L."/>
            <person name="Monroy-Kuhn J.M."/>
            <person name="Moser A."/>
            <person name="Murali S.C."/>
            <person name="Muzny D.M."/>
            <person name="Otani S."/>
            <person name="Piulachs M.-D."/>
            <person name="Poelchau M."/>
            <person name="Qu J."/>
            <person name="Schaub F."/>
            <person name="Wada-Katsumata A."/>
            <person name="Worley K.C."/>
            <person name="Xie Q."/>
            <person name="Ylla G."/>
            <person name="Poulsen M."/>
            <person name="Gibbs R.A."/>
            <person name="Schal C."/>
            <person name="Richards S."/>
            <person name="Belles X."/>
            <person name="Korb J."/>
            <person name="Bornberg-Bauer E."/>
        </authorList>
    </citation>
    <scope>NUCLEOTIDE SEQUENCE [LARGE SCALE GENOMIC DNA]</scope>
    <source>
        <tissue evidence="4">Whole body</tissue>
    </source>
</reference>
<keyword evidence="1" id="KW-1015">Disulfide bond</keyword>
<name>A0A2J7RFA9_9NEOP</name>
<evidence type="ECO:0000256" key="2">
    <source>
        <dbReference type="SAM" id="Coils"/>
    </source>
</evidence>
<dbReference type="Proteomes" id="UP000235965">
    <property type="component" value="Unassembled WGS sequence"/>
</dbReference>
<dbReference type="Pfam" id="PF00535">
    <property type="entry name" value="Glycos_transf_2"/>
    <property type="match status" value="1"/>
</dbReference>
<dbReference type="GO" id="GO:0006493">
    <property type="term" value="P:protein O-linked glycosylation"/>
    <property type="evidence" value="ECO:0007669"/>
    <property type="project" value="TreeGrafter"/>
</dbReference>
<dbReference type="GO" id="GO:0005794">
    <property type="term" value="C:Golgi apparatus"/>
    <property type="evidence" value="ECO:0007669"/>
    <property type="project" value="TreeGrafter"/>
</dbReference>